<reference evidence="1 2" key="1">
    <citation type="submission" date="2008-12" db="EMBL/GenBank/DDBJ databases">
        <title>Annotation of Bacteroides fragilis strain 3_1_12.</title>
        <authorList>
            <consortium name="The Broad Institute Genome Sequencing Platform"/>
            <person name="Ward D."/>
            <person name="Young S.K."/>
            <person name="Kodira C.D."/>
            <person name="Zeng Q."/>
            <person name="Koehrsen M."/>
            <person name="Alvarado L."/>
            <person name="Berlin A."/>
            <person name="Borenstein D."/>
            <person name="Chen Z."/>
            <person name="Engels R."/>
            <person name="Freedman E."/>
            <person name="Gellesch M."/>
            <person name="Goldberg J."/>
            <person name="Griggs A."/>
            <person name="Gujja S."/>
            <person name="Heiman D."/>
            <person name="Hepburn T."/>
            <person name="Howarth C."/>
            <person name="Jen D."/>
            <person name="Larson L."/>
            <person name="Lewis B."/>
            <person name="Mehta T."/>
            <person name="Park D."/>
            <person name="Pearson M."/>
            <person name="Roberts A."/>
            <person name="Saif S."/>
            <person name="Shea T."/>
            <person name="Shenoy N."/>
            <person name="Sisk P."/>
            <person name="Stolte C."/>
            <person name="Sykes S."/>
            <person name="Walk T."/>
            <person name="White J."/>
            <person name="Yandava C."/>
            <person name="Allen-Vercoe E."/>
            <person name="Strauss J."/>
            <person name="Ambrose C."/>
            <person name="Lander E."/>
            <person name="Nusbaum C."/>
            <person name="Galagan J."/>
            <person name="Birren B."/>
        </authorList>
    </citation>
    <scope>NUCLEOTIDE SEQUENCE [LARGE SCALE GENOMIC DNA]</scope>
    <source>
        <strain evidence="1 2">3_1_12</strain>
    </source>
</reference>
<name>A0ABN0BP15_BACFG</name>
<gene>
    <name evidence="1" type="ORF">BFAG_03322</name>
</gene>
<accession>A0ABN0BP15</accession>
<keyword evidence="2" id="KW-1185">Reference proteome</keyword>
<protein>
    <submittedName>
        <fullName evidence="1">Uncharacterized protein</fullName>
    </submittedName>
</protein>
<evidence type="ECO:0000313" key="2">
    <source>
        <dbReference type="Proteomes" id="UP000005101"/>
    </source>
</evidence>
<dbReference type="Proteomes" id="UP000005101">
    <property type="component" value="Unassembled WGS sequence"/>
</dbReference>
<sequence length="157" mass="17124">MADVIIVSYSVPFVGACVKDVVEGTFRNAINGVYEPAPYLAVGYPAPDFPVIYPVYFLHTFLVTYSAPSRHTLFLLFLGFVGPDIQLYLRAHRHPAAAAALGTGLFGGFLPLPHKKPGRVFHRFKHDARAVTGTAQGNLRGFCHVPFHTASSFFGST</sequence>
<proteinExistence type="predicted"/>
<organism evidence="1 2">
    <name type="scientific">Bacteroides fragilis 3_1_12</name>
    <dbReference type="NCBI Taxonomy" id="457424"/>
    <lineage>
        <taxon>Bacteria</taxon>
        <taxon>Pseudomonadati</taxon>
        <taxon>Bacteroidota</taxon>
        <taxon>Bacteroidia</taxon>
        <taxon>Bacteroidales</taxon>
        <taxon>Bacteroidaceae</taxon>
        <taxon>Bacteroides</taxon>
    </lineage>
</organism>
<evidence type="ECO:0000313" key="1">
    <source>
        <dbReference type="EMBL" id="EFR54624.1"/>
    </source>
</evidence>
<dbReference type="EMBL" id="EQ973215">
    <property type="protein sequence ID" value="EFR54624.1"/>
    <property type="molecule type" value="Genomic_DNA"/>
</dbReference>